<comment type="caution">
    <text evidence="1">The sequence shown here is derived from an EMBL/GenBank/DDBJ whole genome shotgun (WGS) entry which is preliminary data.</text>
</comment>
<evidence type="ECO:0000313" key="1">
    <source>
        <dbReference type="EMBL" id="KAL0263966.1"/>
    </source>
</evidence>
<proteinExistence type="predicted"/>
<sequence length="140" mass="16038">MCSDADHMAASTPILTPAPPHIMAQAASEYSPVYLKDLCILHKVNDALEKITDSFLQFKREHIDCLEFVDTQMLKTYEFAFFCCFFGLKAGAFLKIHKFNRSVFLRTMGEKDVGRPRAAKRVYRMPVMQRPRRAFAGVAR</sequence>
<name>A0AAW2H6D0_9NEOP</name>
<protein>
    <submittedName>
        <fullName evidence="1">Uncharacterized protein</fullName>
    </submittedName>
</protein>
<gene>
    <name evidence="1" type="ORF">PYX00_010880</name>
</gene>
<accession>A0AAW2H6D0</accession>
<reference evidence="1" key="1">
    <citation type="journal article" date="2024" name="Gigascience">
        <title>Chromosome-level genome of the poultry shaft louse Menopon gallinae provides insight into the host-switching and adaptive evolution of parasitic lice.</title>
        <authorList>
            <person name="Xu Y."/>
            <person name="Ma L."/>
            <person name="Liu S."/>
            <person name="Liang Y."/>
            <person name="Liu Q."/>
            <person name="He Z."/>
            <person name="Tian L."/>
            <person name="Duan Y."/>
            <person name="Cai W."/>
            <person name="Li H."/>
            <person name="Song F."/>
        </authorList>
    </citation>
    <scope>NUCLEOTIDE SEQUENCE</scope>
    <source>
        <strain evidence="1">Cailab_2023a</strain>
    </source>
</reference>
<dbReference type="EMBL" id="JARGDH010000054">
    <property type="protein sequence ID" value="KAL0263966.1"/>
    <property type="molecule type" value="Genomic_DNA"/>
</dbReference>
<dbReference type="AlphaFoldDB" id="A0AAW2H6D0"/>
<organism evidence="1">
    <name type="scientific">Menopon gallinae</name>
    <name type="common">poultry shaft louse</name>
    <dbReference type="NCBI Taxonomy" id="328185"/>
    <lineage>
        <taxon>Eukaryota</taxon>
        <taxon>Metazoa</taxon>
        <taxon>Ecdysozoa</taxon>
        <taxon>Arthropoda</taxon>
        <taxon>Hexapoda</taxon>
        <taxon>Insecta</taxon>
        <taxon>Pterygota</taxon>
        <taxon>Neoptera</taxon>
        <taxon>Paraneoptera</taxon>
        <taxon>Psocodea</taxon>
        <taxon>Troctomorpha</taxon>
        <taxon>Phthiraptera</taxon>
        <taxon>Amblycera</taxon>
        <taxon>Menoponidae</taxon>
        <taxon>Menopon</taxon>
    </lineage>
</organism>